<comment type="caution">
    <text evidence="2">The sequence shown here is derived from an EMBL/GenBank/DDBJ whole genome shotgun (WGS) entry which is preliminary data.</text>
</comment>
<dbReference type="EMBL" id="JAYRBN010000056">
    <property type="protein sequence ID" value="KAL2743294.1"/>
    <property type="molecule type" value="Genomic_DNA"/>
</dbReference>
<evidence type="ECO:0000256" key="1">
    <source>
        <dbReference type="SAM" id="MobiDB-lite"/>
    </source>
</evidence>
<feature type="compositionally biased region" description="Acidic residues" evidence="1">
    <location>
        <begin position="55"/>
        <end position="74"/>
    </location>
</feature>
<protein>
    <submittedName>
        <fullName evidence="2">Uncharacterized protein</fullName>
    </submittedName>
</protein>
<organism evidence="2 3">
    <name type="scientific">Vespula maculifrons</name>
    <name type="common">Eastern yellow jacket</name>
    <name type="synonym">Wasp</name>
    <dbReference type="NCBI Taxonomy" id="7453"/>
    <lineage>
        <taxon>Eukaryota</taxon>
        <taxon>Metazoa</taxon>
        <taxon>Ecdysozoa</taxon>
        <taxon>Arthropoda</taxon>
        <taxon>Hexapoda</taxon>
        <taxon>Insecta</taxon>
        <taxon>Pterygota</taxon>
        <taxon>Neoptera</taxon>
        <taxon>Endopterygota</taxon>
        <taxon>Hymenoptera</taxon>
        <taxon>Apocrita</taxon>
        <taxon>Aculeata</taxon>
        <taxon>Vespoidea</taxon>
        <taxon>Vespidae</taxon>
        <taxon>Vespinae</taxon>
        <taxon>Vespula</taxon>
    </lineage>
</organism>
<gene>
    <name evidence="2" type="ORF">V1477_008783</name>
</gene>
<dbReference type="Proteomes" id="UP001607303">
    <property type="component" value="Unassembled WGS sequence"/>
</dbReference>
<reference evidence="2 3" key="1">
    <citation type="journal article" date="2024" name="Ann. Entomol. Soc. Am.">
        <title>Genomic analyses of the southern and eastern yellowjacket wasps (Hymenoptera: Vespidae) reveal evolutionary signatures of social life.</title>
        <authorList>
            <person name="Catto M.A."/>
            <person name="Caine P.B."/>
            <person name="Orr S.E."/>
            <person name="Hunt B.G."/>
            <person name="Goodisman M.A.D."/>
        </authorList>
    </citation>
    <scope>NUCLEOTIDE SEQUENCE [LARGE SCALE GENOMIC DNA]</scope>
    <source>
        <strain evidence="2">232</strain>
        <tissue evidence="2">Head and thorax</tissue>
    </source>
</reference>
<accession>A0ABD2CEZ4</accession>
<name>A0ABD2CEZ4_VESMC</name>
<sequence length="145" mass="16691">MDVKCNFTGYPEIERRRIDTILGVHQPCGMHSSFQQLQFHLASPASPHGTSNDDNYNDDNDDDNDDDDDDDDDELVISVSLEGEKFVELLFARRNSEKHPQAIRGIQDDERRSVSLEKECHEREGRWKTKVVRDKDPSNMEKGVT</sequence>
<dbReference type="AlphaFoldDB" id="A0ABD2CEZ4"/>
<proteinExistence type="predicted"/>
<evidence type="ECO:0000313" key="3">
    <source>
        <dbReference type="Proteomes" id="UP001607303"/>
    </source>
</evidence>
<feature type="region of interest" description="Disordered" evidence="1">
    <location>
        <begin position="97"/>
        <end position="119"/>
    </location>
</feature>
<feature type="region of interest" description="Disordered" evidence="1">
    <location>
        <begin position="40"/>
        <end position="74"/>
    </location>
</feature>
<evidence type="ECO:0000313" key="2">
    <source>
        <dbReference type="EMBL" id="KAL2743294.1"/>
    </source>
</evidence>
<keyword evidence="3" id="KW-1185">Reference proteome</keyword>